<keyword evidence="11" id="KW-1185">Reference proteome</keyword>
<dbReference type="OrthoDB" id="5241402at2"/>
<dbReference type="InterPro" id="IPR003594">
    <property type="entry name" value="HATPase_dom"/>
</dbReference>
<gene>
    <name evidence="10" type="ORF">FL583_39565</name>
</gene>
<evidence type="ECO:0000259" key="9">
    <source>
        <dbReference type="PROSITE" id="PS50109"/>
    </source>
</evidence>
<evidence type="ECO:0000256" key="3">
    <source>
        <dbReference type="ARBA" id="ARBA00022679"/>
    </source>
</evidence>
<keyword evidence="8" id="KW-0812">Transmembrane</keyword>
<dbReference type="InterPro" id="IPR050351">
    <property type="entry name" value="BphY/WalK/GraS-like"/>
</dbReference>
<dbReference type="InParanoid" id="A0A545ADZ8"/>
<name>A0A545ADZ8_9ACTN</name>
<dbReference type="PANTHER" id="PTHR42878:SF15">
    <property type="entry name" value="BACTERIOPHYTOCHROME"/>
    <property type="match status" value="1"/>
</dbReference>
<keyword evidence="8" id="KW-1133">Transmembrane helix</keyword>
<evidence type="ECO:0000256" key="8">
    <source>
        <dbReference type="SAM" id="Phobius"/>
    </source>
</evidence>
<evidence type="ECO:0000256" key="6">
    <source>
        <dbReference type="ARBA" id="ARBA00039401"/>
    </source>
</evidence>
<dbReference type="SMART" id="SM00387">
    <property type="entry name" value="HATPase_c"/>
    <property type="match status" value="1"/>
</dbReference>
<dbReference type="GO" id="GO:0004673">
    <property type="term" value="F:protein histidine kinase activity"/>
    <property type="evidence" value="ECO:0007669"/>
    <property type="project" value="UniProtKB-EC"/>
</dbReference>
<evidence type="ECO:0000313" key="10">
    <source>
        <dbReference type="EMBL" id="TQS39529.1"/>
    </source>
</evidence>
<keyword evidence="3" id="KW-0808">Transferase</keyword>
<evidence type="ECO:0000313" key="11">
    <source>
        <dbReference type="Proteomes" id="UP000317982"/>
    </source>
</evidence>
<dbReference type="GO" id="GO:0000156">
    <property type="term" value="F:phosphorelay response regulator activity"/>
    <property type="evidence" value="ECO:0007669"/>
    <property type="project" value="TreeGrafter"/>
</dbReference>
<dbReference type="EMBL" id="VIRS01000070">
    <property type="protein sequence ID" value="TQS39529.1"/>
    <property type="molecule type" value="Genomic_DNA"/>
</dbReference>
<dbReference type="InterPro" id="IPR004358">
    <property type="entry name" value="Sig_transdc_His_kin-like_C"/>
</dbReference>
<protein>
    <recommendedName>
        <fullName evidence="6">Sensor-like histidine kinase SenX3</fullName>
        <ecNumber evidence="2">2.7.13.3</ecNumber>
    </recommendedName>
</protein>
<dbReference type="Gene3D" id="3.30.450.20">
    <property type="entry name" value="PAS domain"/>
    <property type="match status" value="1"/>
</dbReference>
<proteinExistence type="predicted"/>
<reference evidence="10 11" key="1">
    <citation type="submission" date="2019-07" db="EMBL/GenBank/DDBJ databases">
        <title>Cryptosporangium phraense sp. nov., isolated from plant litter.</title>
        <authorList>
            <person name="Suriyachadkun C."/>
        </authorList>
    </citation>
    <scope>NUCLEOTIDE SEQUENCE [LARGE SCALE GENOMIC DNA]</scope>
    <source>
        <strain evidence="10 11">A-T 5661</strain>
    </source>
</reference>
<evidence type="ECO:0000256" key="4">
    <source>
        <dbReference type="ARBA" id="ARBA00022777"/>
    </source>
</evidence>
<dbReference type="Proteomes" id="UP000317982">
    <property type="component" value="Unassembled WGS sequence"/>
</dbReference>
<feature type="transmembrane region" description="Helical" evidence="8">
    <location>
        <begin position="12"/>
        <end position="30"/>
    </location>
</feature>
<evidence type="ECO:0000256" key="5">
    <source>
        <dbReference type="ARBA" id="ARBA00023012"/>
    </source>
</evidence>
<evidence type="ECO:0000256" key="7">
    <source>
        <dbReference type="SAM" id="MobiDB-lite"/>
    </source>
</evidence>
<dbReference type="InterPro" id="IPR035965">
    <property type="entry name" value="PAS-like_dom_sf"/>
</dbReference>
<evidence type="ECO:0000256" key="1">
    <source>
        <dbReference type="ARBA" id="ARBA00000085"/>
    </source>
</evidence>
<dbReference type="SUPFAM" id="SSF55785">
    <property type="entry name" value="PYP-like sensor domain (PAS domain)"/>
    <property type="match status" value="1"/>
</dbReference>
<keyword evidence="4" id="KW-0418">Kinase</keyword>
<sequence>MKWTAPPGTVPASVVAVLGVALSLLAGAGLRTVERHGLDRAVDARTTAAAAAVTNEIRRYGDAARQVAAGLGALDTLDPAGFTAVTAALPAAHLPGVTDVSVITPTDDARPAGRRPVSSTPATGGYRQLMTRPLDGSRPADATPALPAEVTSALASARATDALTVSAPYAPIGGGAVAVAVLAPIPHRPGSAVRLGFVGPLFLAATLGDEVPSGSAVTLSATEPAVGIGTVGTTETTTVDRTTRLDVGARTWQLRTTTSTAAAGLLGVDAHLDGIVAATGAGAALLLAVGVFVLAGARRRARIRAERAEAELRATESASRQQAALLHAVLAGLEDGIAVADQDGTLALLNPPAQATLATPDDGGTPGTHGIFRVDGVTPYPPDSLPLRRALDGTACSDEIVVRSVARPGGVRLKVTAQPIDLGTGRSGALAISRDVTAERACEEDLAVFAGVATDQVKEPLADVADHLAAAEDALGEVRVLGRQPRTVSAAIGHLERARAGAERMRRLVDDLLTYTTAGNTALQVRDVDLTAVVTDVLGLLVRAQGGLRPTPNVVIRPLPSVRADGRLVRRLIGNLLNNALTYTPPDESPRIAIRARPVDGSADWIRVEIADHGIGFPPGRRATHFAGQHSLSAPTGGLGLAICRRIVERHGGVIGAADNPGGGTVVWFTLPTAGSATSDSKEPELVGAQP</sequence>
<accession>A0A545ADZ8</accession>
<comment type="catalytic activity">
    <reaction evidence="1">
        <text>ATP + protein L-histidine = ADP + protein N-phospho-L-histidine.</text>
        <dbReference type="EC" id="2.7.13.3"/>
    </reaction>
</comment>
<keyword evidence="5" id="KW-0902">Two-component regulatory system</keyword>
<dbReference type="CDD" id="cd00075">
    <property type="entry name" value="HATPase"/>
    <property type="match status" value="1"/>
</dbReference>
<dbReference type="AlphaFoldDB" id="A0A545ADZ8"/>
<evidence type="ECO:0000256" key="2">
    <source>
        <dbReference type="ARBA" id="ARBA00012438"/>
    </source>
</evidence>
<organism evidence="10 11">
    <name type="scientific">Cryptosporangium phraense</name>
    <dbReference type="NCBI Taxonomy" id="2593070"/>
    <lineage>
        <taxon>Bacteria</taxon>
        <taxon>Bacillati</taxon>
        <taxon>Actinomycetota</taxon>
        <taxon>Actinomycetes</taxon>
        <taxon>Cryptosporangiales</taxon>
        <taxon>Cryptosporangiaceae</taxon>
        <taxon>Cryptosporangium</taxon>
    </lineage>
</organism>
<comment type="caution">
    <text evidence="10">The sequence shown here is derived from an EMBL/GenBank/DDBJ whole genome shotgun (WGS) entry which is preliminary data.</text>
</comment>
<keyword evidence="8" id="KW-0472">Membrane</keyword>
<dbReference type="InterPro" id="IPR005467">
    <property type="entry name" value="His_kinase_dom"/>
</dbReference>
<dbReference type="GO" id="GO:0007234">
    <property type="term" value="P:osmosensory signaling via phosphorelay pathway"/>
    <property type="evidence" value="ECO:0007669"/>
    <property type="project" value="TreeGrafter"/>
</dbReference>
<dbReference type="EC" id="2.7.13.3" evidence="2"/>
<dbReference type="SUPFAM" id="SSF55874">
    <property type="entry name" value="ATPase domain of HSP90 chaperone/DNA topoisomerase II/histidine kinase"/>
    <property type="match status" value="1"/>
</dbReference>
<dbReference type="RefSeq" id="WP_142710063.1">
    <property type="nucleotide sequence ID" value="NZ_VIRS01000070.1"/>
</dbReference>
<feature type="region of interest" description="Disordered" evidence="7">
    <location>
        <begin position="103"/>
        <end position="128"/>
    </location>
</feature>
<dbReference type="InterPro" id="IPR036890">
    <property type="entry name" value="HATPase_C_sf"/>
</dbReference>
<dbReference type="PRINTS" id="PR00344">
    <property type="entry name" value="BCTRLSENSOR"/>
</dbReference>
<dbReference type="PANTHER" id="PTHR42878">
    <property type="entry name" value="TWO-COMPONENT HISTIDINE KINASE"/>
    <property type="match status" value="1"/>
</dbReference>
<dbReference type="Pfam" id="PF02518">
    <property type="entry name" value="HATPase_c"/>
    <property type="match status" value="1"/>
</dbReference>
<dbReference type="PROSITE" id="PS50109">
    <property type="entry name" value="HIS_KIN"/>
    <property type="match status" value="1"/>
</dbReference>
<dbReference type="Gene3D" id="3.30.565.10">
    <property type="entry name" value="Histidine kinase-like ATPase, C-terminal domain"/>
    <property type="match status" value="1"/>
</dbReference>
<feature type="transmembrane region" description="Helical" evidence="8">
    <location>
        <begin position="275"/>
        <end position="297"/>
    </location>
</feature>
<dbReference type="GO" id="GO:0030295">
    <property type="term" value="F:protein kinase activator activity"/>
    <property type="evidence" value="ECO:0007669"/>
    <property type="project" value="TreeGrafter"/>
</dbReference>
<feature type="domain" description="Histidine kinase" evidence="9">
    <location>
        <begin position="452"/>
        <end position="675"/>
    </location>
</feature>